<dbReference type="EMBL" id="JACHXS010000001">
    <property type="protein sequence ID" value="MBB3219496.1"/>
    <property type="molecule type" value="Genomic_DNA"/>
</dbReference>
<evidence type="ECO:0000256" key="3">
    <source>
        <dbReference type="ARBA" id="ARBA00023163"/>
    </source>
</evidence>
<evidence type="ECO:0000259" key="4">
    <source>
        <dbReference type="PROSITE" id="PS50995"/>
    </source>
</evidence>
<sequence length="233" mass="25368">MLGLLDINRRRDYPARMDITPETPWDTTPDLSARIVTAMARLASVLRAGMWAASTAEQLNPAQADIVQLLHRRVRGMRLSWLARQLSISTASASDSVAALVAKGYVRKTRAADDGRATALLLTPEGERLAERLEGALGFADEAVSALPQPLQVALLTGLFKTIAELQKTERFPELRACLSCRHFEPNKFPGAAAPHHCALVGAPLPIAFLRIDCAEHEPADAGAAQRNWRTFA</sequence>
<dbReference type="GO" id="GO:0006950">
    <property type="term" value="P:response to stress"/>
    <property type="evidence" value="ECO:0007669"/>
    <property type="project" value="TreeGrafter"/>
</dbReference>
<dbReference type="InterPro" id="IPR036388">
    <property type="entry name" value="WH-like_DNA-bd_sf"/>
</dbReference>
<reference evidence="5 6" key="1">
    <citation type="submission" date="2020-08" db="EMBL/GenBank/DDBJ databases">
        <title>Genomic Encyclopedia of Type Strains, Phase III (KMG-III): the genomes of soil and plant-associated and newly described type strains.</title>
        <authorList>
            <person name="Whitman W."/>
        </authorList>
    </citation>
    <scope>NUCLEOTIDE SEQUENCE [LARGE SCALE GENOMIC DNA]</scope>
    <source>
        <strain evidence="5 6">CECT 7753</strain>
    </source>
</reference>
<accession>A0A7W5E7J7</accession>
<comment type="caution">
    <text evidence="5">The sequence shown here is derived from an EMBL/GenBank/DDBJ whole genome shotgun (WGS) entry which is preliminary data.</text>
</comment>
<evidence type="ECO:0000313" key="6">
    <source>
        <dbReference type="Proteomes" id="UP000584325"/>
    </source>
</evidence>
<dbReference type="InterPro" id="IPR036390">
    <property type="entry name" value="WH_DNA-bd_sf"/>
</dbReference>
<dbReference type="SUPFAM" id="SSF46785">
    <property type="entry name" value="Winged helix' DNA-binding domain"/>
    <property type="match status" value="1"/>
</dbReference>
<dbReference type="AlphaFoldDB" id="A0A7W5E7J7"/>
<evidence type="ECO:0000256" key="1">
    <source>
        <dbReference type="ARBA" id="ARBA00023015"/>
    </source>
</evidence>
<evidence type="ECO:0000313" key="5">
    <source>
        <dbReference type="EMBL" id="MBB3219496.1"/>
    </source>
</evidence>
<organism evidence="5 6">
    <name type="scientific">Pseudoduganella umbonata</name>
    <dbReference type="NCBI Taxonomy" id="864828"/>
    <lineage>
        <taxon>Bacteria</taxon>
        <taxon>Pseudomonadati</taxon>
        <taxon>Pseudomonadota</taxon>
        <taxon>Betaproteobacteria</taxon>
        <taxon>Burkholderiales</taxon>
        <taxon>Oxalobacteraceae</taxon>
        <taxon>Telluria group</taxon>
        <taxon>Pseudoduganella</taxon>
    </lineage>
</organism>
<dbReference type="InterPro" id="IPR039422">
    <property type="entry name" value="MarR/SlyA-like"/>
</dbReference>
<keyword evidence="2 5" id="KW-0238">DNA-binding</keyword>
<protein>
    <submittedName>
        <fullName evidence="5">DNA-binding MarR family transcriptional regulator</fullName>
    </submittedName>
</protein>
<keyword evidence="3" id="KW-0804">Transcription</keyword>
<dbReference type="Pfam" id="PF12802">
    <property type="entry name" value="MarR_2"/>
    <property type="match status" value="1"/>
</dbReference>
<dbReference type="RefSeq" id="WP_229422505.1">
    <property type="nucleotide sequence ID" value="NZ_CP040017.1"/>
</dbReference>
<proteinExistence type="predicted"/>
<dbReference type="Gene3D" id="1.10.10.10">
    <property type="entry name" value="Winged helix-like DNA-binding domain superfamily/Winged helix DNA-binding domain"/>
    <property type="match status" value="1"/>
</dbReference>
<dbReference type="SMART" id="SM00347">
    <property type="entry name" value="HTH_MARR"/>
    <property type="match status" value="1"/>
</dbReference>
<gene>
    <name evidence="5" type="ORF">FHS02_000283</name>
</gene>
<dbReference type="GO" id="GO:0003700">
    <property type="term" value="F:DNA-binding transcription factor activity"/>
    <property type="evidence" value="ECO:0007669"/>
    <property type="project" value="InterPro"/>
</dbReference>
<dbReference type="PROSITE" id="PS50995">
    <property type="entry name" value="HTH_MARR_2"/>
    <property type="match status" value="1"/>
</dbReference>
<feature type="domain" description="HTH marR-type" evidence="4">
    <location>
        <begin position="32"/>
        <end position="165"/>
    </location>
</feature>
<keyword evidence="1" id="KW-0805">Transcription regulation</keyword>
<name>A0A7W5E7J7_9BURK</name>
<evidence type="ECO:0000256" key="2">
    <source>
        <dbReference type="ARBA" id="ARBA00023125"/>
    </source>
</evidence>
<dbReference type="InterPro" id="IPR000835">
    <property type="entry name" value="HTH_MarR-typ"/>
</dbReference>
<dbReference type="InterPro" id="IPR023187">
    <property type="entry name" value="Tscrpt_reg_MarR-type_CS"/>
</dbReference>
<dbReference type="Proteomes" id="UP000584325">
    <property type="component" value="Unassembled WGS sequence"/>
</dbReference>
<dbReference type="PANTHER" id="PTHR33164:SF43">
    <property type="entry name" value="HTH-TYPE TRANSCRIPTIONAL REPRESSOR YETL"/>
    <property type="match status" value="1"/>
</dbReference>
<dbReference type="PANTHER" id="PTHR33164">
    <property type="entry name" value="TRANSCRIPTIONAL REGULATOR, MARR FAMILY"/>
    <property type="match status" value="1"/>
</dbReference>
<dbReference type="GO" id="GO:0003677">
    <property type="term" value="F:DNA binding"/>
    <property type="evidence" value="ECO:0007669"/>
    <property type="project" value="UniProtKB-KW"/>
</dbReference>
<dbReference type="PROSITE" id="PS01117">
    <property type="entry name" value="HTH_MARR_1"/>
    <property type="match status" value="1"/>
</dbReference>